<evidence type="ECO:0000313" key="2">
    <source>
        <dbReference type="Proteomes" id="UP000712570"/>
    </source>
</evidence>
<organism evidence="1 2">
    <name type="scientific">Iodobacter violaceini</name>
    <dbReference type="NCBI Taxonomy" id="3044271"/>
    <lineage>
        <taxon>Bacteria</taxon>
        <taxon>Pseudomonadati</taxon>
        <taxon>Pseudomonadota</taxon>
        <taxon>Betaproteobacteria</taxon>
        <taxon>Neisseriales</taxon>
        <taxon>Chitinibacteraceae</taxon>
        <taxon>Iodobacter</taxon>
    </lineage>
</organism>
<dbReference type="RefSeq" id="WP_166822752.1">
    <property type="nucleotide sequence ID" value="NZ_JAAOLX010000002.1"/>
</dbReference>
<sequence length="159" mass="17295">MQPIEYPISEIVPHSGRMLLLDRAIAGDETHFECEVTIAADNLFFTGTGVGAWTGIEFMAQTVAAWAGWQARLAGQVPKIGFLLGSRRYSCSVSEFTLGQVLSIRISRAFQADNGLGQFDCQIMIEQQEIAQAPLTVFEPLDAAAFLAEHAENQSGTTI</sequence>
<proteinExistence type="predicted"/>
<dbReference type="CDD" id="cd01289">
    <property type="entry name" value="FabA_like"/>
    <property type="match status" value="1"/>
</dbReference>
<reference evidence="1 2" key="1">
    <citation type="submission" date="2020-03" db="EMBL/GenBank/DDBJ databases">
        <title>Draft genome sequence of environmentally isolated violet-colored cultures.</title>
        <authorList>
            <person name="Wilson H.S."/>
        </authorList>
    </citation>
    <scope>NUCLEOTIDE SEQUENCE [LARGE SCALE GENOMIC DNA]</scope>
    <source>
        <strain evidence="1 2">HSC-16F04</strain>
    </source>
</reference>
<dbReference type="Proteomes" id="UP000712570">
    <property type="component" value="Unassembled WGS sequence"/>
</dbReference>
<gene>
    <name evidence="1" type="ORF">HA050_04780</name>
</gene>
<comment type="caution">
    <text evidence="1">The sequence shown here is derived from an EMBL/GenBank/DDBJ whole genome shotgun (WGS) entry which is preliminary data.</text>
</comment>
<dbReference type="InterPro" id="IPR029069">
    <property type="entry name" value="HotDog_dom_sf"/>
</dbReference>
<dbReference type="PIRSF" id="PIRSF020565">
    <property type="entry name" value="3Ho_Ac_ACP_DH_prd"/>
    <property type="match status" value="1"/>
</dbReference>
<protein>
    <submittedName>
        <fullName evidence="1">Hotdog family protein</fullName>
    </submittedName>
</protein>
<accession>A0ABX0KTJ6</accession>
<dbReference type="EMBL" id="JAAOLX010000002">
    <property type="protein sequence ID" value="NHQ85429.1"/>
    <property type="molecule type" value="Genomic_DNA"/>
</dbReference>
<keyword evidence="2" id="KW-1185">Reference proteome</keyword>
<evidence type="ECO:0000313" key="1">
    <source>
        <dbReference type="EMBL" id="NHQ85429.1"/>
    </source>
</evidence>
<dbReference type="InterPro" id="IPR016776">
    <property type="entry name" value="ApeP-like_dehydratase"/>
</dbReference>
<dbReference type="Pfam" id="PF22817">
    <property type="entry name" value="ApeP-like"/>
    <property type="match status" value="1"/>
</dbReference>
<dbReference type="SUPFAM" id="SSF54637">
    <property type="entry name" value="Thioesterase/thiol ester dehydrase-isomerase"/>
    <property type="match status" value="1"/>
</dbReference>
<dbReference type="Gene3D" id="3.10.129.10">
    <property type="entry name" value="Hotdog Thioesterase"/>
    <property type="match status" value="1"/>
</dbReference>
<name>A0ABX0KTJ6_9NEIS</name>